<reference evidence="11 12" key="1">
    <citation type="submission" date="2024-02" db="EMBL/GenBank/DDBJ databases">
        <title>A chromosome-level genome assembly of Drosophila madeirensis, a fruit fly species endemic to Madeira island.</title>
        <authorList>
            <person name="Tomihara K."/>
            <person name="Llopart A."/>
            <person name="Yamamoto D."/>
        </authorList>
    </citation>
    <scope>NUCLEOTIDE SEQUENCE [LARGE SCALE GENOMIC DNA]</scope>
    <source>
        <strain evidence="11 12">RF1</strain>
    </source>
</reference>
<evidence type="ECO:0000256" key="6">
    <source>
        <dbReference type="ARBA" id="ARBA00022989"/>
    </source>
</evidence>
<evidence type="ECO:0000256" key="2">
    <source>
        <dbReference type="ARBA" id="ARBA00022475"/>
    </source>
</evidence>
<evidence type="ECO:0000256" key="1">
    <source>
        <dbReference type="ARBA" id="ARBA00004651"/>
    </source>
</evidence>
<dbReference type="Pfam" id="PF02949">
    <property type="entry name" value="7tm_6"/>
    <property type="match status" value="1"/>
</dbReference>
<dbReference type="AlphaFoldDB" id="A0AAU9FHW5"/>
<evidence type="ECO:0000256" key="10">
    <source>
        <dbReference type="RuleBase" id="RU351113"/>
    </source>
</evidence>
<evidence type="ECO:0000313" key="12">
    <source>
        <dbReference type="Proteomes" id="UP001500889"/>
    </source>
</evidence>
<dbReference type="GO" id="GO:0004984">
    <property type="term" value="F:olfactory receptor activity"/>
    <property type="evidence" value="ECO:0007669"/>
    <property type="project" value="InterPro"/>
</dbReference>
<comment type="caution">
    <text evidence="10">Lacks conserved residue(s) required for the propagation of feature annotation.</text>
</comment>
<keyword evidence="5 10" id="KW-0552">Olfaction</keyword>
<dbReference type="EMBL" id="AP029264">
    <property type="protein sequence ID" value="BFF95471.1"/>
    <property type="molecule type" value="Genomic_DNA"/>
</dbReference>
<feature type="transmembrane region" description="Helical" evidence="10">
    <location>
        <begin position="288"/>
        <end position="309"/>
    </location>
</feature>
<organism evidence="11 12">
    <name type="scientific">Drosophila madeirensis</name>
    <name type="common">Fruit fly</name>
    <dbReference type="NCBI Taxonomy" id="30013"/>
    <lineage>
        <taxon>Eukaryota</taxon>
        <taxon>Metazoa</taxon>
        <taxon>Ecdysozoa</taxon>
        <taxon>Arthropoda</taxon>
        <taxon>Hexapoda</taxon>
        <taxon>Insecta</taxon>
        <taxon>Pterygota</taxon>
        <taxon>Neoptera</taxon>
        <taxon>Endopterygota</taxon>
        <taxon>Diptera</taxon>
        <taxon>Brachycera</taxon>
        <taxon>Muscomorpha</taxon>
        <taxon>Ephydroidea</taxon>
        <taxon>Drosophilidae</taxon>
        <taxon>Drosophila</taxon>
        <taxon>Sophophora</taxon>
    </lineage>
</organism>
<keyword evidence="12" id="KW-1185">Reference proteome</keyword>
<evidence type="ECO:0000256" key="7">
    <source>
        <dbReference type="ARBA" id="ARBA00023136"/>
    </source>
</evidence>
<comment type="subcellular location">
    <subcellularLocation>
        <location evidence="1 10">Cell membrane</location>
        <topology evidence="1 10">Multi-pass membrane protein</topology>
    </subcellularLocation>
</comment>
<sequence>MSALIDSVRVYRPFWWCMRLMAPTNFGATQRPARICMVAVHLLVTLMFPVHLLVNLALQPTSAELFQNLSISMTCAACSLKHVAQIYHLQDMLEIEQLLIELDGYVEVEAEQHRYYQDHLRRQARRFTRCLYASFAVIYALFLLNVLILIVSADRELLYPAYFPFDWRGNGYLYAVALGYQSVSILLEGFQGISNDSYGPLTLCFLGGHVHLWALRMRKLGHVGTALGAKNHQQLWAYIEQHKVLMRLHHLTRHSISVVQLVQLGSSGASLCLIVSYVLFYVRDIITVLYYMIFLAVICVQLFPSCYFASVVAEEISSLPYAIFSSKWYEASSEHRRDLLIFTQLTLGGRSRVIKAGGLIELNLNAFYATLKTAYSLFTLVLQVKDI</sequence>
<feature type="transmembrane region" description="Helical" evidence="10">
    <location>
        <begin position="256"/>
        <end position="282"/>
    </location>
</feature>
<dbReference type="PANTHER" id="PTHR21137:SF35">
    <property type="entry name" value="ODORANT RECEPTOR 19A-RELATED"/>
    <property type="match status" value="1"/>
</dbReference>
<dbReference type="PANTHER" id="PTHR21137">
    <property type="entry name" value="ODORANT RECEPTOR"/>
    <property type="match status" value="1"/>
</dbReference>
<keyword evidence="6 10" id="KW-1133">Transmembrane helix</keyword>
<dbReference type="InterPro" id="IPR004117">
    <property type="entry name" value="7tm6_olfct_rcpt"/>
</dbReference>
<evidence type="ECO:0000256" key="5">
    <source>
        <dbReference type="ARBA" id="ARBA00022725"/>
    </source>
</evidence>
<dbReference type="Proteomes" id="UP001500889">
    <property type="component" value="Chromosome U"/>
</dbReference>
<keyword evidence="4 10" id="KW-0812">Transmembrane</keyword>
<evidence type="ECO:0000256" key="4">
    <source>
        <dbReference type="ARBA" id="ARBA00022692"/>
    </source>
</evidence>
<evidence type="ECO:0000313" key="11">
    <source>
        <dbReference type="EMBL" id="BFF95471.1"/>
    </source>
</evidence>
<keyword evidence="8 10" id="KW-0675">Receptor</keyword>
<dbReference type="GO" id="GO:0005886">
    <property type="term" value="C:plasma membrane"/>
    <property type="evidence" value="ECO:0007669"/>
    <property type="project" value="UniProtKB-SubCell"/>
</dbReference>
<gene>
    <name evidence="11" type="ORF">DMAD_12870</name>
</gene>
<dbReference type="GO" id="GO:0005549">
    <property type="term" value="F:odorant binding"/>
    <property type="evidence" value="ECO:0007669"/>
    <property type="project" value="InterPro"/>
</dbReference>
<proteinExistence type="inferred from homology"/>
<keyword evidence="2" id="KW-1003">Cell membrane</keyword>
<evidence type="ECO:0000256" key="9">
    <source>
        <dbReference type="ARBA" id="ARBA00023224"/>
    </source>
</evidence>
<protein>
    <recommendedName>
        <fullName evidence="10">Odorant receptor</fullName>
    </recommendedName>
</protein>
<keyword evidence="7 10" id="KW-0472">Membrane</keyword>
<dbReference type="GO" id="GO:0007165">
    <property type="term" value="P:signal transduction"/>
    <property type="evidence" value="ECO:0007669"/>
    <property type="project" value="UniProtKB-KW"/>
</dbReference>
<evidence type="ECO:0000256" key="8">
    <source>
        <dbReference type="ARBA" id="ARBA00023170"/>
    </source>
</evidence>
<feature type="transmembrane region" description="Helical" evidence="10">
    <location>
        <begin position="130"/>
        <end position="151"/>
    </location>
</feature>
<accession>A0AAU9FHW5</accession>
<keyword evidence="3 10" id="KW-0716">Sensory transduction</keyword>
<evidence type="ECO:0000256" key="3">
    <source>
        <dbReference type="ARBA" id="ARBA00022606"/>
    </source>
</evidence>
<name>A0AAU9FHW5_DROMD</name>
<feature type="transmembrane region" description="Helical" evidence="10">
    <location>
        <begin position="38"/>
        <end position="58"/>
    </location>
</feature>
<comment type="similarity">
    <text evidence="10">Belongs to the insect chemoreceptor superfamily. Heteromeric odorant receptor channel (TC 1.A.69) family.</text>
</comment>
<keyword evidence="9 10" id="KW-0807">Transducer</keyword>